<comment type="caution">
    <text evidence="2">The sequence shown here is derived from an EMBL/GenBank/DDBJ whole genome shotgun (WGS) entry which is preliminary data.</text>
</comment>
<evidence type="ECO:0000313" key="3">
    <source>
        <dbReference type="Proteomes" id="UP000712281"/>
    </source>
</evidence>
<organism evidence="2 3">
    <name type="scientific">Brassica cretica</name>
    <name type="common">Mustard</name>
    <dbReference type="NCBI Taxonomy" id="69181"/>
    <lineage>
        <taxon>Eukaryota</taxon>
        <taxon>Viridiplantae</taxon>
        <taxon>Streptophyta</taxon>
        <taxon>Embryophyta</taxon>
        <taxon>Tracheophyta</taxon>
        <taxon>Spermatophyta</taxon>
        <taxon>Magnoliopsida</taxon>
        <taxon>eudicotyledons</taxon>
        <taxon>Gunneridae</taxon>
        <taxon>Pentapetalae</taxon>
        <taxon>rosids</taxon>
        <taxon>malvids</taxon>
        <taxon>Brassicales</taxon>
        <taxon>Brassicaceae</taxon>
        <taxon>Brassiceae</taxon>
        <taxon>Brassica</taxon>
    </lineage>
</organism>
<accession>A0A8S9LTE7</accession>
<name>A0A8S9LTE7_BRACR</name>
<evidence type="ECO:0000313" key="2">
    <source>
        <dbReference type="EMBL" id="KAF2609121.1"/>
    </source>
</evidence>
<feature type="chain" id="PRO_5035881999" evidence="1">
    <location>
        <begin position="18"/>
        <end position="164"/>
    </location>
</feature>
<protein>
    <submittedName>
        <fullName evidence="2">Uncharacterized protein</fullName>
    </submittedName>
</protein>
<dbReference type="EMBL" id="QGKW02000276">
    <property type="protein sequence ID" value="KAF2609121.1"/>
    <property type="molecule type" value="Genomic_DNA"/>
</dbReference>
<keyword evidence="1" id="KW-0732">Signal</keyword>
<gene>
    <name evidence="2" type="ORF">F2Q68_00045005</name>
</gene>
<sequence>MAKSAALLLHPLLKLLFLPLKYLHLRRTLCLRAAALTGSGKLGILLDRRFDRDVLRFRDLFWPPLASIGLSSIEERDFSGGGLRVCLVLTLSPKEFPCLSNIFWNEMLAEFTPPELYEVDLLADFTETKWKAKKNEDVACNLARGKPGEQMSINKEGVVADSCC</sequence>
<feature type="signal peptide" evidence="1">
    <location>
        <begin position="1"/>
        <end position="17"/>
    </location>
</feature>
<dbReference type="AlphaFoldDB" id="A0A8S9LTE7"/>
<reference evidence="2" key="1">
    <citation type="submission" date="2019-12" db="EMBL/GenBank/DDBJ databases">
        <title>Genome sequencing and annotation of Brassica cretica.</title>
        <authorList>
            <person name="Studholme D.J."/>
            <person name="Sarris P.F."/>
        </authorList>
    </citation>
    <scope>NUCLEOTIDE SEQUENCE</scope>
    <source>
        <strain evidence="2">PFS-001/15</strain>
        <tissue evidence="2">Leaf</tissue>
    </source>
</reference>
<evidence type="ECO:0000256" key="1">
    <source>
        <dbReference type="SAM" id="SignalP"/>
    </source>
</evidence>
<proteinExistence type="predicted"/>
<dbReference type="Proteomes" id="UP000712281">
    <property type="component" value="Unassembled WGS sequence"/>
</dbReference>